<dbReference type="SUPFAM" id="SSF55729">
    <property type="entry name" value="Acyl-CoA N-acyltransferases (Nat)"/>
    <property type="match status" value="1"/>
</dbReference>
<dbReference type="InterPro" id="IPR038740">
    <property type="entry name" value="BioF2-like_GNAT_dom"/>
</dbReference>
<dbReference type="Proteomes" id="UP001597371">
    <property type="component" value="Unassembled WGS sequence"/>
</dbReference>
<dbReference type="RefSeq" id="WP_209740014.1">
    <property type="nucleotide sequence ID" value="NZ_CP072611.1"/>
</dbReference>
<dbReference type="InterPro" id="IPR016181">
    <property type="entry name" value="Acyl_CoA_acyltransferase"/>
</dbReference>
<dbReference type="Pfam" id="PF13480">
    <property type="entry name" value="Acetyltransf_6"/>
    <property type="match status" value="1"/>
</dbReference>
<protein>
    <submittedName>
        <fullName evidence="2">GNAT family N-acetyltransferase</fullName>
    </submittedName>
</protein>
<evidence type="ECO:0000313" key="2">
    <source>
        <dbReference type="EMBL" id="MFD2236718.1"/>
    </source>
</evidence>
<feature type="domain" description="BioF2-like acetyltransferase" evidence="1">
    <location>
        <begin position="221"/>
        <end position="351"/>
    </location>
</feature>
<keyword evidence="3" id="KW-1185">Reference proteome</keyword>
<accession>A0ABW5CIS1</accession>
<reference evidence="3" key="1">
    <citation type="journal article" date="2019" name="Int. J. Syst. Evol. Microbiol.">
        <title>The Global Catalogue of Microorganisms (GCM) 10K type strain sequencing project: providing services to taxonomists for standard genome sequencing and annotation.</title>
        <authorList>
            <consortium name="The Broad Institute Genomics Platform"/>
            <consortium name="The Broad Institute Genome Sequencing Center for Infectious Disease"/>
            <person name="Wu L."/>
            <person name="Ma J."/>
        </authorList>
    </citation>
    <scope>NUCLEOTIDE SEQUENCE [LARGE SCALE GENOMIC DNA]</scope>
    <source>
        <strain evidence="3">ZS-35-S2</strain>
    </source>
</reference>
<dbReference type="EMBL" id="JBHUIJ010000005">
    <property type="protein sequence ID" value="MFD2236718.1"/>
    <property type="molecule type" value="Genomic_DNA"/>
</dbReference>
<gene>
    <name evidence="2" type="ORF">ACFSKQ_04475</name>
</gene>
<sequence length="424" mass="46266">MAAPISHLTSRKTPPAAPSRRRADALAQADLGAVGGVQGGRRTFCVYGPQAAFELADELDFLVARAVEPNVFFAPQFMLPAMPRLDDRPVRLLVARDEDETRSRLRLVMPFTVERAGLWGGPPVVRAWAHPFGPLGTVLFDGDDPAGTASSLFRGLTDPGLGLPPILVLPDMRLDGATARTLVTEAKRMGLPHGRLQLRSRAALSATGNPEDFLKGALSGRRRREMARQRRLTERRGTIAFDIARSGAEVAPALEEFLSLEASGWKGRERSALLSDRYRAAFARESINGLAARGAVRIFTLRVDARPVASVVALVMDGEAVLWKMAYDEAFSSVSPGFHLIARASQALIADPAVLFVDSCAVPDHSLMNRLWRERVELGTLVIGLKPESGPVDRALTALRRAAMLRQRIGLLRRAARRLLRRDA</sequence>
<evidence type="ECO:0000259" key="1">
    <source>
        <dbReference type="Pfam" id="PF13480"/>
    </source>
</evidence>
<evidence type="ECO:0000313" key="3">
    <source>
        <dbReference type="Proteomes" id="UP001597371"/>
    </source>
</evidence>
<name>A0ABW5CIS1_9HYPH</name>
<comment type="caution">
    <text evidence="2">The sequence shown here is derived from an EMBL/GenBank/DDBJ whole genome shotgun (WGS) entry which is preliminary data.</text>
</comment>
<proteinExistence type="predicted"/>
<organism evidence="2 3">
    <name type="scientific">Aureimonas populi</name>
    <dbReference type="NCBI Taxonomy" id="1701758"/>
    <lineage>
        <taxon>Bacteria</taxon>
        <taxon>Pseudomonadati</taxon>
        <taxon>Pseudomonadota</taxon>
        <taxon>Alphaproteobacteria</taxon>
        <taxon>Hyphomicrobiales</taxon>
        <taxon>Aurantimonadaceae</taxon>
        <taxon>Aureimonas</taxon>
    </lineage>
</organism>